<dbReference type="RefSeq" id="WP_041967408.1">
    <property type="nucleotide sequence ID" value="NZ_BASE01000092.1"/>
</dbReference>
<evidence type="ECO:0000313" key="1">
    <source>
        <dbReference type="EMBL" id="GAM15784.1"/>
    </source>
</evidence>
<evidence type="ECO:0000313" key="2">
    <source>
        <dbReference type="Proteomes" id="UP000031014"/>
    </source>
</evidence>
<accession>A0A0A8X920</accession>
<dbReference type="EMBL" id="BASE01000092">
    <property type="protein sequence ID" value="GAM15784.1"/>
    <property type="molecule type" value="Genomic_DNA"/>
</dbReference>
<reference evidence="1 2" key="1">
    <citation type="submission" date="2013-06" db="EMBL/GenBank/DDBJ databases">
        <title>Whole genome shotgun sequence of Bacillus selenatarsenatis SF-1.</title>
        <authorList>
            <person name="Kuroda M."/>
            <person name="Sei K."/>
            <person name="Yamashita M."/>
            <person name="Ike M."/>
        </authorList>
    </citation>
    <scope>NUCLEOTIDE SEQUENCE [LARGE SCALE GENOMIC DNA]</scope>
    <source>
        <strain evidence="1 2">SF-1</strain>
    </source>
</reference>
<proteinExistence type="predicted"/>
<dbReference type="PANTHER" id="PTHR37808:SF3">
    <property type="entry name" value="SPORE GERMINATION PROTEIN GERPA-RELATED"/>
    <property type="match status" value="1"/>
</dbReference>
<dbReference type="Proteomes" id="UP000031014">
    <property type="component" value="Unassembled WGS sequence"/>
</dbReference>
<name>A0A0A8X920_MESS1</name>
<gene>
    <name evidence="1" type="ORF">SAMD00020551_3942</name>
</gene>
<dbReference type="OrthoDB" id="2691926at2"/>
<dbReference type="PANTHER" id="PTHR37808">
    <property type="entry name" value="SPORE GERMINATION PROTEIN-LIKE PROTEIN YDZR-RELATED"/>
    <property type="match status" value="1"/>
</dbReference>
<dbReference type="STRING" id="1321606.SAMD00020551_3942"/>
<dbReference type="AlphaFoldDB" id="A0A0A8X920"/>
<protein>
    <submittedName>
        <fullName evidence="1">Protein GerPA, required for proper assembly of spore coat, mutations lead to super-dormant spore</fullName>
    </submittedName>
</protein>
<comment type="caution">
    <text evidence="1">The sequence shown here is derived from an EMBL/GenBank/DDBJ whole genome shotgun (WGS) entry which is preliminary data.</text>
</comment>
<sequence>MPAIVGVAQVISLGNSAVFHIGDVYRISPVSNAKTFSGAGSFNTGDGLTVYNNQSSTNTYDQDAVDQGNYLNV</sequence>
<organism evidence="1 2">
    <name type="scientific">Mesobacillus selenatarsenatis (strain DSM 18680 / JCM 14380 / FERM P-15431 / SF-1)</name>
    <dbReference type="NCBI Taxonomy" id="1321606"/>
    <lineage>
        <taxon>Bacteria</taxon>
        <taxon>Bacillati</taxon>
        <taxon>Bacillota</taxon>
        <taxon>Bacilli</taxon>
        <taxon>Bacillales</taxon>
        <taxon>Bacillaceae</taxon>
        <taxon>Mesobacillus</taxon>
    </lineage>
</organism>
<keyword evidence="2" id="KW-1185">Reference proteome</keyword>
<dbReference type="Pfam" id="PF10676">
    <property type="entry name" value="gerPA"/>
    <property type="match status" value="1"/>
</dbReference>
<dbReference type="InterPro" id="IPR019618">
    <property type="entry name" value="Spore_germination_GerPA"/>
</dbReference>